<sequence>MHSEPQLIRVEELWFDDGNLILQAENCLFRIYRGLLSARSSVFRDMFGFPPPAEGNQMMEGCPIVQVYDTATDMTHFLRAVLDSEFFEPPPSKTTLGVVASVLRMSTKYDVRYLRLRAMDHLLSTYPAQLSDWKNRDRTRTIPSIENTPFAALTLAREFDMPWLVPSIVYCISSHDLSKTLDGAEWDGRNLELTWADKKMCVIARNKILLKQNARALAIVRNARPVAIAINGTNPTSVPEDQKCKGVGNACHETRMRCADILTRWGTAGFVDFYEEQQDAFVACFCDVCLETFRVGQEAAVRDLWGELPKLMDLPDWEELERLRGLA</sequence>
<dbReference type="Proteomes" id="UP000307440">
    <property type="component" value="Unassembled WGS sequence"/>
</dbReference>
<accession>A0A5C3KTB6</accession>
<dbReference type="OrthoDB" id="3893071at2759"/>
<keyword evidence="2" id="KW-1185">Reference proteome</keyword>
<dbReference type="InterPro" id="IPR011333">
    <property type="entry name" value="SKP1/BTB/POZ_sf"/>
</dbReference>
<proteinExistence type="predicted"/>
<dbReference type="EMBL" id="ML210213">
    <property type="protein sequence ID" value="TFK23752.1"/>
    <property type="molecule type" value="Genomic_DNA"/>
</dbReference>
<organism evidence="1 2">
    <name type="scientific">Coprinopsis marcescibilis</name>
    <name type="common">Agaric fungus</name>
    <name type="synonym">Psathyrella marcescibilis</name>
    <dbReference type="NCBI Taxonomy" id="230819"/>
    <lineage>
        <taxon>Eukaryota</taxon>
        <taxon>Fungi</taxon>
        <taxon>Dikarya</taxon>
        <taxon>Basidiomycota</taxon>
        <taxon>Agaricomycotina</taxon>
        <taxon>Agaricomycetes</taxon>
        <taxon>Agaricomycetidae</taxon>
        <taxon>Agaricales</taxon>
        <taxon>Agaricineae</taxon>
        <taxon>Psathyrellaceae</taxon>
        <taxon>Coprinopsis</taxon>
    </lineage>
</organism>
<dbReference type="AlphaFoldDB" id="A0A5C3KTB6"/>
<dbReference type="SUPFAM" id="SSF54695">
    <property type="entry name" value="POZ domain"/>
    <property type="match status" value="1"/>
</dbReference>
<dbReference type="STRING" id="230819.A0A5C3KTB6"/>
<evidence type="ECO:0008006" key="3">
    <source>
        <dbReference type="Google" id="ProtNLM"/>
    </source>
</evidence>
<evidence type="ECO:0000313" key="2">
    <source>
        <dbReference type="Proteomes" id="UP000307440"/>
    </source>
</evidence>
<protein>
    <recommendedName>
        <fullName evidence="3">BTB domain-containing protein</fullName>
    </recommendedName>
</protein>
<name>A0A5C3KTB6_COPMA</name>
<evidence type="ECO:0000313" key="1">
    <source>
        <dbReference type="EMBL" id="TFK23752.1"/>
    </source>
</evidence>
<dbReference type="Gene3D" id="3.30.710.10">
    <property type="entry name" value="Potassium Channel Kv1.1, Chain A"/>
    <property type="match status" value="1"/>
</dbReference>
<reference evidence="1 2" key="1">
    <citation type="journal article" date="2019" name="Nat. Ecol. Evol.">
        <title>Megaphylogeny resolves global patterns of mushroom evolution.</title>
        <authorList>
            <person name="Varga T."/>
            <person name="Krizsan K."/>
            <person name="Foldi C."/>
            <person name="Dima B."/>
            <person name="Sanchez-Garcia M."/>
            <person name="Sanchez-Ramirez S."/>
            <person name="Szollosi G.J."/>
            <person name="Szarkandi J.G."/>
            <person name="Papp V."/>
            <person name="Albert L."/>
            <person name="Andreopoulos W."/>
            <person name="Angelini C."/>
            <person name="Antonin V."/>
            <person name="Barry K.W."/>
            <person name="Bougher N.L."/>
            <person name="Buchanan P."/>
            <person name="Buyck B."/>
            <person name="Bense V."/>
            <person name="Catcheside P."/>
            <person name="Chovatia M."/>
            <person name="Cooper J."/>
            <person name="Damon W."/>
            <person name="Desjardin D."/>
            <person name="Finy P."/>
            <person name="Geml J."/>
            <person name="Haridas S."/>
            <person name="Hughes K."/>
            <person name="Justo A."/>
            <person name="Karasinski D."/>
            <person name="Kautmanova I."/>
            <person name="Kiss B."/>
            <person name="Kocsube S."/>
            <person name="Kotiranta H."/>
            <person name="LaButti K.M."/>
            <person name="Lechner B.E."/>
            <person name="Liimatainen K."/>
            <person name="Lipzen A."/>
            <person name="Lukacs Z."/>
            <person name="Mihaltcheva S."/>
            <person name="Morgado L.N."/>
            <person name="Niskanen T."/>
            <person name="Noordeloos M.E."/>
            <person name="Ohm R.A."/>
            <person name="Ortiz-Santana B."/>
            <person name="Ovrebo C."/>
            <person name="Racz N."/>
            <person name="Riley R."/>
            <person name="Savchenko A."/>
            <person name="Shiryaev A."/>
            <person name="Soop K."/>
            <person name="Spirin V."/>
            <person name="Szebenyi C."/>
            <person name="Tomsovsky M."/>
            <person name="Tulloss R.E."/>
            <person name="Uehling J."/>
            <person name="Grigoriev I.V."/>
            <person name="Vagvolgyi C."/>
            <person name="Papp T."/>
            <person name="Martin F.M."/>
            <person name="Miettinen O."/>
            <person name="Hibbett D.S."/>
            <person name="Nagy L.G."/>
        </authorList>
    </citation>
    <scope>NUCLEOTIDE SEQUENCE [LARGE SCALE GENOMIC DNA]</scope>
    <source>
        <strain evidence="1 2">CBS 121175</strain>
    </source>
</reference>
<gene>
    <name evidence="1" type="ORF">FA15DRAFT_593694</name>
</gene>